<accession>A0A1E8FGD0</accession>
<dbReference type="Proteomes" id="UP000176037">
    <property type="component" value="Unassembled WGS sequence"/>
</dbReference>
<evidence type="ECO:0000256" key="1">
    <source>
        <dbReference type="ARBA" id="ARBA00006484"/>
    </source>
</evidence>
<keyword evidence="3" id="KW-1185">Reference proteome</keyword>
<proteinExistence type="inferred from homology"/>
<dbReference type="Pfam" id="PF13561">
    <property type="entry name" value="adh_short_C2"/>
    <property type="match status" value="1"/>
</dbReference>
<comment type="caution">
    <text evidence="2">The sequence shown here is derived from an EMBL/GenBank/DDBJ whole genome shotgun (WGS) entry which is preliminary data.</text>
</comment>
<dbReference type="InterPro" id="IPR020904">
    <property type="entry name" value="Sc_DH/Rdtase_CS"/>
</dbReference>
<organism evidence="2 3">
    <name type="scientific">Alteromonas lipolytica</name>
    <dbReference type="NCBI Taxonomy" id="1856405"/>
    <lineage>
        <taxon>Bacteria</taxon>
        <taxon>Pseudomonadati</taxon>
        <taxon>Pseudomonadota</taxon>
        <taxon>Gammaproteobacteria</taxon>
        <taxon>Alteromonadales</taxon>
        <taxon>Alteromonadaceae</taxon>
        <taxon>Alteromonas/Salinimonas group</taxon>
        <taxon>Alteromonas</taxon>
    </lineage>
</organism>
<dbReference type="RefSeq" id="WP_070175566.1">
    <property type="nucleotide sequence ID" value="NZ_BMJR01000001.1"/>
</dbReference>
<dbReference type="InterPro" id="IPR002347">
    <property type="entry name" value="SDR_fam"/>
</dbReference>
<dbReference type="EMBL" id="MJIC01000010">
    <property type="protein sequence ID" value="OFI34648.1"/>
    <property type="molecule type" value="Genomic_DNA"/>
</dbReference>
<dbReference type="PROSITE" id="PS00061">
    <property type="entry name" value="ADH_SHORT"/>
    <property type="match status" value="1"/>
</dbReference>
<dbReference type="SUPFAM" id="SSF51735">
    <property type="entry name" value="NAD(P)-binding Rossmann-fold domains"/>
    <property type="match status" value="1"/>
</dbReference>
<dbReference type="PANTHER" id="PTHR42879:SF6">
    <property type="entry name" value="NADPH-DEPENDENT REDUCTASE BACG"/>
    <property type="match status" value="1"/>
</dbReference>
<dbReference type="PRINTS" id="PR00080">
    <property type="entry name" value="SDRFAMILY"/>
</dbReference>
<sequence>MQIKLTGKTALVTGSTEGIGLGAAKQLAECGARVIVNGRTQQKVDKAIEAVIAAVPNAEVTGVAADLSTSEGGQALFEAVPEADILVNNLGIYGALDFFETDDETWQQYFDVNVMSAVRMSRHYAPAMVDNGWGRIVFIASESSVNIPSEMIHYGVSKTALLGLSRGLAKRLAGTGVTVNAVLPGPTMSEGVQNIMAESAARNGISVEEAGVRFVQKHRPSSVIQRMATVDEVASMITYTCSELASATTGSALRVDGGVVDFVM</sequence>
<reference evidence="2 3" key="1">
    <citation type="submission" date="2016-09" db="EMBL/GenBank/DDBJ databases">
        <title>Alteromonas lipolytica, a new species isolated from sea water.</title>
        <authorList>
            <person name="Wu Y.-H."/>
            <person name="Cheng H."/>
            <person name="Xu X.-W."/>
        </authorList>
    </citation>
    <scope>NUCLEOTIDE SEQUENCE [LARGE SCALE GENOMIC DNA]</scope>
    <source>
        <strain evidence="2 3">JW12</strain>
    </source>
</reference>
<dbReference type="InterPro" id="IPR050259">
    <property type="entry name" value="SDR"/>
</dbReference>
<name>A0A1E8FGD0_9ALTE</name>
<dbReference type="GO" id="GO:0032787">
    <property type="term" value="P:monocarboxylic acid metabolic process"/>
    <property type="evidence" value="ECO:0007669"/>
    <property type="project" value="UniProtKB-ARBA"/>
</dbReference>
<dbReference type="PRINTS" id="PR00081">
    <property type="entry name" value="GDHRDH"/>
</dbReference>
<protein>
    <submittedName>
        <fullName evidence="2">Oxidoreductase</fullName>
    </submittedName>
</protein>
<dbReference type="PANTHER" id="PTHR42879">
    <property type="entry name" value="3-OXOACYL-(ACYL-CARRIER-PROTEIN) REDUCTASE"/>
    <property type="match status" value="1"/>
</dbReference>
<comment type="similarity">
    <text evidence="1">Belongs to the short-chain dehydrogenases/reductases (SDR) family.</text>
</comment>
<evidence type="ECO:0000313" key="2">
    <source>
        <dbReference type="EMBL" id="OFI34648.1"/>
    </source>
</evidence>
<dbReference type="FunFam" id="3.40.50.720:FF:000084">
    <property type="entry name" value="Short-chain dehydrogenase reductase"/>
    <property type="match status" value="1"/>
</dbReference>
<dbReference type="STRING" id="1856405.BFC17_13750"/>
<dbReference type="Gene3D" id="3.40.50.720">
    <property type="entry name" value="NAD(P)-binding Rossmann-like Domain"/>
    <property type="match status" value="1"/>
</dbReference>
<dbReference type="OrthoDB" id="9787298at2"/>
<evidence type="ECO:0000313" key="3">
    <source>
        <dbReference type="Proteomes" id="UP000176037"/>
    </source>
</evidence>
<gene>
    <name evidence="2" type="ORF">BFC17_13750</name>
</gene>
<dbReference type="InterPro" id="IPR036291">
    <property type="entry name" value="NAD(P)-bd_dom_sf"/>
</dbReference>
<dbReference type="AlphaFoldDB" id="A0A1E8FGD0"/>